<evidence type="ECO:0000256" key="1">
    <source>
        <dbReference type="ARBA" id="ARBA00022723"/>
    </source>
</evidence>
<accession>A0A0R3ULD7</accession>
<evidence type="ECO:0000313" key="8">
    <source>
        <dbReference type="Proteomes" id="UP000267029"/>
    </source>
</evidence>
<keyword evidence="8" id="KW-1185">Reference proteome</keyword>
<dbReference type="PANTHER" id="PTHR24206">
    <property type="entry name" value="OS06G0237300 PROTEIN"/>
    <property type="match status" value="1"/>
</dbReference>
<reference evidence="9" key="2">
    <citation type="submission" date="2019-11" db="UniProtKB">
        <authorList>
            <consortium name="WormBaseParasite"/>
        </authorList>
    </citation>
    <scope>IDENTIFICATION</scope>
</reference>
<dbReference type="Pfam" id="PF00412">
    <property type="entry name" value="LIM"/>
    <property type="match status" value="1"/>
</dbReference>
<keyword evidence="2 4" id="KW-0862">Zinc</keyword>
<evidence type="ECO:0000256" key="3">
    <source>
        <dbReference type="ARBA" id="ARBA00023038"/>
    </source>
</evidence>
<evidence type="ECO:0000256" key="4">
    <source>
        <dbReference type="PROSITE-ProRule" id="PRU00125"/>
    </source>
</evidence>
<dbReference type="SMART" id="SM00132">
    <property type="entry name" value="LIM"/>
    <property type="match status" value="1"/>
</dbReference>
<evidence type="ECO:0000256" key="2">
    <source>
        <dbReference type="ARBA" id="ARBA00022833"/>
    </source>
</evidence>
<dbReference type="PROSITE" id="PS00478">
    <property type="entry name" value="LIM_DOMAIN_1"/>
    <property type="match status" value="1"/>
</dbReference>
<dbReference type="WBParaSite" id="MCU_006083-RA">
    <property type="protein sequence ID" value="MCU_006083-RA"/>
    <property type="gene ID" value="MCU_006083"/>
</dbReference>
<evidence type="ECO:0000313" key="7">
    <source>
        <dbReference type="EMBL" id="VDD82485.1"/>
    </source>
</evidence>
<dbReference type="Proteomes" id="UP000267029">
    <property type="component" value="Unassembled WGS sequence"/>
</dbReference>
<dbReference type="Gene3D" id="2.10.110.10">
    <property type="entry name" value="Cysteine Rich Protein"/>
    <property type="match status" value="1"/>
</dbReference>
<evidence type="ECO:0000313" key="9">
    <source>
        <dbReference type="WBParaSite" id="MCU_006083-RA"/>
    </source>
</evidence>
<dbReference type="STRING" id="53468.A0A0R3ULD7"/>
<organism evidence="7 8">
    <name type="scientific">Mesocestoides corti</name>
    <name type="common">Flatworm</name>
    <dbReference type="NCBI Taxonomy" id="53468"/>
    <lineage>
        <taxon>Eukaryota</taxon>
        <taxon>Metazoa</taxon>
        <taxon>Spiralia</taxon>
        <taxon>Lophotrochozoa</taxon>
        <taxon>Platyhelminthes</taxon>
        <taxon>Cestoda</taxon>
        <taxon>Eucestoda</taxon>
        <taxon>Cyclophyllidea</taxon>
        <taxon>Mesocestoididae</taxon>
        <taxon>Mesocestoides</taxon>
    </lineage>
</organism>
<proteinExistence type="predicted"/>
<dbReference type="InterPro" id="IPR001781">
    <property type="entry name" value="Znf_LIM"/>
</dbReference>
<gene>
    <name evidence="7" type="ORF">MCOS_LOCUS8488</name>
</gene>
<dbReference type="GO" id="GO:0046872">
    <property type="term" value="F:metal ion binding"/>
    <property type="evidence" value="ECO:0007669"/>
    <property type="project" value="UniProtKB-KW"/>
</dbReference>
<reference evidence="7 8" key="1">
    <citation type="submission" date="2018-10" db="EMBL/GenBank/DDBJ databases">
        <authorList>
            <consortium name="Pathogen Informatics"/>
        </authorList>
    </citation>
    <scope>NUCLEOTIDE SEQUENCE [LARGE SCALE GENOMIC DNA]</scope>
</reference>
<evidence type="ECO:0000256" key="5">
    <source>
        <dbReference type="SAM" id="MobiDB-lite"/>
    </source>
</evidence>
<feature type="domain" description="LIM zinc-binding" evidence="6">
    <location>
        <begin position="305"/>
        <end position="365"/>
    </location>
</feature>
<dbReference type="SUPFAM" id="SSF57716">
    <property type="entry name" value="Glucocorticoid receptor-like (DNA-binding domain)"/>
    <property type="match status" value="1"/>
</dbReference>
<keyword evidence="1 4" id="KW-0479">Metal-binding</keyword>
<dbReference type="OrthoDB" id="25414at2759"/>
<feature type="region of interest" description="Disordered" evidence="5">
    <location>
        <begin position="77"/>
        <end position="116"/>
    </location>
</feature>
<protein>
    <submittedName>
        <fullName evidence="9">LIM zinc-binding domain-containing protein</fullName>
    </submittedName>
</protein>
<name>A0A0R3ULD7_MESCO</name>
<feature type="region of interest" description="Disordered" evidence="5">
    <location>
        <begin position="253"/>
        <end position="303"/>
    </location>
</feature>
<dbReference type="EMBL" id="UXSR01005520">
    <property type="protein sequence ID" value="VDD82485.1"/>
    <property type="molecule type" value="Genomic_DNA"/>
</dbReference>
<keyword evidence="3 4" id="KW-0440">LIM domain</keyword>
<evidence type="ECO:0000259" key="6">
    <source>
        <dbReference type="PROSITE" id="PS50023"/>
    </source>
</evidence>
<feature type="compositionally biased region" description="Basic residues" evidence="5">
    <location>
        <begin position="89"/>
        <end position="109"/>
    </location>
</feature>
<dbReference type="PROSITE" id="PS50023">
    <property type="entry name" value="LIM_DOMAIN_2"/>
    <property type="match status" value="1"/>
</dbReference>
<dbReference type="AlphaFoldDB" id="A0A0R3ULD7"/>
<dbReference type="CDD" id="cd09358">
    <property type="entry name" value="LIM_Mical_like"/>
    <property type="match status" value="1"/>
</dbReference>
<sequence length="369" mass="42070">MDATIGATVPLSYQKVKVTRTHIMNKSKSAIDPLGEPRKVVVRSLSVSQPLDIELRRHQRIIENQEHLPKRLDSPSFIIKAPRGDKSKGSKWKGKMSRKSRGRSRRRRYGPSLERFPPPRITKSSYRIVQEMPFWRLDANKFRRTVSTFESREVRESKWRLAVLQDMPFSQLPWKKMQKLFTEPDSPKLRRNHVEQDVVAGSTQLNTPNQPEKGSSVYDTADYGAFDPAIKVQQRSVVEKDTTFVDAGLEVMNSSAGPEGVKNGPSQKPPKPNSGRTLKEDKKPAAGKPPDVNPQQSIRTRVGGSECRSCDRRAYRAESIEALGQVFHNSCFRCSGCSTVLHRGNWNHKEGNFYCNPCHRKLTMQTFRR</sequence>